<organism evidence="1 2">
    <name type="scientific">Morus notabilis</name>
    <dbReference type="NCBI Taxonomy" id="981085"/>
    <lineage>
        <taxon>Eukaryota</taxon>
        <taxon>Viridiplantae</taxon>
        <taxon>Streptophyta</taxon>
        <taxon>Embryophyta</taxon>
        <taxon>Tracheophyta</taxon>
        <taxon>Spermatophyta</taxon>
        <taxon>Magnoliopsida</taxon>
        <taxon>eudicotyledons</taxon>
        <taxon>Gunneridae</taxon>
        <taxon>Pentapetalae</taxon>
        <taxon>rosids</taxon>
        <taxon>fabids</taxon>
        <taxon>Rosales</taxon>
        <taxon>Moraceae</taxon>
        <taxon>Moreae</taxon>
        <taxon>Morus</taxon>
    </lineage>
</organism>
<dbReference type="AlphaFoldDB" id="W9RK10"/>
<dbReference type="Proteomes" id="UP000030645">
    <property type="component" value="Unassembled WGS sequence"/>
</dbReference>
<evidence type="ECO:0000313" key="2">
    <source>
        <dbReference type="Proteomes" id="UP000030645"/>
    </source>
</evidence>
<gene>
    <name evidence="1" type="ORF">L484_014284</name>
</gene>
<sequence length="84" mass="9010">MHGMLRPHVFGRTPEVLTDAVRHQNEWLTIVNFVKNQNAASSTSSSVGRVQGSLKLVVVGSSPNVANSAFLFSPIVLGHDAVVE</sequence>
<name>W9RK10_9ROSA</name>
<proteinExistence type="predicted"/>
<reference evidence="2" key="1">
    <citation type="submission" date="2013-01" db="EMBL/GenBank/DDBJ databases">
        <title>Draft Genome Sequence of a Mulberry Tree, Morus notabilis C.K. Schneid.</title>
        <authorList>
            <person name="He N."/>
            <person name="Zhao S."/>
        </authorList>
    </citation>
    <scope>NUCLEOTIDE SEQUENCE</scope>
</reference>
<accession>W9RK10</accession>
<keyword evidence="2" id="KW-1185">Reference proteome</keyword>
<protein>
    <submittedName>
        <fullName evidence="1">Uncharacterized protein</fullName>
    </submittedName>
</protein>
<dbReference type="EMBL" id="KE344844">
    <property type="protein sequence ID" value="EXB81478.1"/>
    <property type="molecule type" value="Genomic_DNA"/>
</dbReference>
<evidence type="ECO:0000313" key="1">
    <source>
        <dbReference type="EMBL" id="EXB81478.1"/>
    </source>
</evidence>